<keyword evidence="5 11" id="KW-1133">Transmembrane helix</keyword>
<keyword evidence="11" id="KW-0915">Sodium</keyword>
<evidence type="ECO:0000256" key="6">
    <source>
        <dbReference type="ARBA" id="ARBA00023065"/>
    </source>
</evidence>
<gene>
    <name evidence="11 12" type="primary">crcB</name>
    <name evidence="11" type="synonym">fluC</name>
    <name evidence="12" type="ORF">prwr041_06640</name>
</gene>
<dbReference type="Pfam" id="PF02537">
    <property type="entry name" value="CRCB"/>
    <property type="match status" value="1"/>
</dbReference>
<feature type="binding site" evidence="11">
    <location>
        <position position="79"/>
    </location>
    <ligand>
        <name>Na(+)</name>
        <dbReference type="ChEBI" id="CHEBI:29101"/>
        <note>structural</note>
    </ligand>
</feature>
<organism evidence="12 13">
    <name type="scientific">Prevotella herbatica</name>
    <dbReference type="NCBI Taxonomy" id="2801997"/>
    <lineage>
        <taxon>Bacteria</taxon>
        <taxon>Pseudomonadati</taxon>
        <taxon>Bacteroidota</taxon>
        <taxon>Bacteroidia</taxon>
        <taxon>Bacteroidales</taxon>
        <taxon>Prevotellaceae</taxon>
        <taxon>Prevotella</taxon>
    </lineage>
</organism>
<protein>
    <recommendedName>
        <fullName evidence="11">Fluoride-specific ion channel FluC</fullName>
    </recommendedName>
</protein>
<comment type="activity regulation">
    <text evidence="11">Na(+) is not transported, but it plays an essential structural role and its presence is essential for fluoride channel function.</text>
</comment>
<dbReference type="EMBL" id="AP024484">
    <property type="protein sequence ID" value="BCS84771.1"/>
    <property type="molecule type" value="Genomic_DNA"/>
</dbReference>
<dbReference type="PANTHER" id="PTHR28259">
    <property type="entry name" value="FLUORIDE EXPORT PROTEIN 1-RELATED"/>
    <property type="match status" value="1"/>
</dbReference>
<proteinExistence type="inferred from homology"/>
<name>A0ABN6EJ93_9BACT</name>
<evidence type="ECO:0000256" key="2">
    <source>
        <dbReference type="ARBA" id="ARBA00022475"/>
    </source>
</evidence>
<feature type="transmembrane region" description="Helical" evidence="11">
    <location>
        <begin position="97"/>
        <end position="122"/>
    </location>
</feature>
<evidence type="ECO:0000256" key="7">
    <source>
        <dbReference type="ARBA" id="ARBA00023136"/>
    </source>
</evidence>
<evidence type="ECO:0000256" key="9">
    <source>
        <dbReference type="ARBA" id="ARBA00035120"/>
    </source>
</evidence>
<feature type="transmembrane region" description="Helical" evidence="11">
    <location>
        <begin position="34"/>
        <end position="56"/>
    </location>
</feature>
<evidence type="ECO:0000313" key="12">
    <source>
        <dbReference type="EMBL" id="BCS84771.1"/>
    </source>
</evidence>
<comment type="function">
    <text evidence="11">Fluoride-specific ion channel. Important for reducing fluoride concentration in the cell, thus reducing its toxicity.</text>
</comment>
<evidence type="ECO:0000256" key="5">
    <source>
        <dbReference type="ARBA" id="ARBA00022989"/>
    </source>
</evidence>
<evidence type="ECO:0000256" key="8">
    <source>
        <dbReference type="ARBA" id="ARBA00023303"/>
    </source>
</evidence>
<keyword evidence="6 11" id="KW-0406">Ion transport</keyword>
<keyword evidence="4 11" id="KW-0812">Transmembrane</keyword>
<comment type="similarity">
    <text evidence="9 11">Belongs to the fluoride channel Fluc/FEX (TC 1.A.43) family.</text>
</comment>
<reference evidence="12 13" key="1">
    <citation type="journal article" date="2022" name="Int. J. Syst. Evol. Microbiol.">
        <title>Prevotella herbatica sp. nov., a plant polysaccharide-decomposing anaerobic bacterium isolated from a methanogenic reactor.</title>
        <authorList>
            <person name="Uek A."/>
            <person name="Tonouchi A."/>
            <person name="Kaku N."/>
            <person name="Ueki K."/>
        </authorList>
    </citation>
    <scope>NUCLEOTIDE SEQUENCE [LARGE SCALE GENOMIC DNA]</scope>
    <source>
        <strain evidence="12 13">WR041</strain>
    </source>
</reference>
<keyword evidence="11" id="KW-0813">Transport</keyword>
<dbReference type="NCBIfam" id="TIGR00494">
    <property type="entry name" value="crcB"/>
    <property type="match status" value="1"/>
</dbReference>
<keyword evidence="7 11" id="KW-0472">Membrane</keyword>
<keyword evidence="13" id="KW-1185">Reference proteome</keyword>
<keyword evidence="2 11" id="KW-1003">Cell membrane</keyword>
<accession>A0ABN6EJ93</accession>
<dbReference type="HAMAP" id="MF_00454">
    <property type="entry name" value="FluC"/>
    <property type="match status" value="1"/>
</dbReference>
<evidence type="ECO:0000313" key="13">
    <source>
        <dbReference type="Proteomes" id="UP001319045"/>
    </source>
</evidence>
<dbReference type="RefSeq" id="WP_018463119.1">
    <property type="nucleotide sequence ID" value="NZ_AP024484.1"/>
</dbReference>
<evidence type="ECO:0000256" key="1">
    <source>
        <dbReference type="ARBA" id="ARBA00004651"/>
    </source>
</evidence>
<keyword evidence="8 11" id="KW-0407">Ion channel</keyword>
<evidence type="ECO:0000256" key="4">
    <source>
        <dbReference type="ARBA" id="ARBA00022692"/>
    </source>
</evidence>
<evidence type="ECO:0000256" key="10">
    <source>
        <dbReference type="ARBA" id="ARBA00035585"/>
    </source>
</evidence>
<dbReference type="InterPro" id="IPR003691">
    <property type="entry name" value="FluC"/>
</dbReference>
<dbReference type="PANTHER" id="PTHR28259:SF1">
    <property type="entry name" value="FLUORIDE EXPORT PROTEIN 1-RELATED"/>
    <property type="match status" value="1"/>
</dbReference>
<feature type="transmembrane region" description="Helical" evidence="11">
    <location>
        <begin position="6"/>
        <end position="22"/>
    </location>
</feature>
<keyword evidence="3" id="KW-0997">Cell inner membrane</keyword>
<dbReference type="Proteomes" id="UP001319045">
    <property type="component" value="Chromosome"/>
</dbReference>
<evidence type="ECO:0000256" key="3">
    <source>
        <dbReference type="ARBA" id="ARBA00022519"/>
    </source>
</evidence>
<sequence>MIRTLFYIGIGSCTGGISRYLLSKYVQNMTSSGFPIGTFMVNIIGCFIIGLLYGLFDRGNLMNTNLKLFLTVGFCGGFTTFSTFMGDNFQLIKAGNFFYCSVYMAASIICGYLFLFLGYSLIKLI</sequence>
<keyword evidence="11" id="KW-0479">Metal-binding</keyword>
<comment type="subcellular location">
    <subcellularLocation>
        <location evidence="1 11">Cell membrane</location>
        <topology evidence="1 11">Multi-pass membrane protein</topology>
    </subcellularLocation>
</comment>
<comment type="catalytic activity">
    <reaction evidence="10">
        <text>fluoride(in) = fluoride(out)</text>
        <dbReference type="Rhea" id="RHEA:76159"/>
        <dbReference type="ChEBI" id="CHEBI:17051"/>
    </reaction>
    <physiologicalReaction direction="left-to-right" evidence="10">
        <dbReference type="Rhea" id="RHEA:76160"/>
    </physiologicalReaction>
</comment>
<feature type="transmembrane region" description="Helical" evidence="11">
    <location>
        <begin position="68"/>
        <end position="85"/>
    </location>
</feature>
<evidence type="ECO:0000256" key="11">
    <source>
        <dbReference type="HAMAP-Rule" id="MF_00454"/>
    </source>
</evidence>
<feature type="binding site" evidence="11">
    <location>
        <position position="76"/>
    </location>
    <ligand>
        <name>Na(+)</name>
        <dbReference type="ChEBI" id="CHEBI:29101"/>
        <note>structural</note>
    </ligand>
</feature>